<dbReference type="RefSeq" id="WP_103094930.1">
    <property type="nucleotide sequence ID" value="NZ_LYMM01000021.1"/>
</dbReference>
<evidence type="ECO:0008006" key="3">
    <source>
        <dbReference type="Google" id="ProtNLM"/>
    </source>
</evidence>
<proteinExistence type="predicted"/>
<dbReference type="OrthoDB" id="7427069at2"/>
<gene>
    <name evidence="1" type="ORF">A8V01_13715</name>
</gene>
<protein>
    <recommendedName>
        <fullName evidence="3">Solute-binding protein family 3/N-terminal domain-containing protein</fullName>
    </recommendedName>
</protein>
<evidence type="ECO:0000313" key="2">
    <source>
        <dbReference type="Proteomes" id="UP000236327"/>
    </source>
</evidence>
<accession>A0A2K2G4K0</accession>
<comment type="caution">
    <text evidence="1">The sequence shown here is derived from an EMBL/GenBank/DDBJ whole genome shotgun (WGS) entry which is preliminary data.</text>
</comment>
<sequence length="144" mass="15479">MAFALPLLLSACEGLPRDPAGTLARVEKNHIFTVGLVAGAYESPAARRLLAEIAKRTRARPQVIHGPQEVLLEHLSQGRADLVIGSFSEASPWETEMAFGPALASQGAGKHAIELKAAMRNGENRWIMLVERASRAVSREASGQ</sequence>
<keyword evidence="2" id="KW-1185">Reference proteome</keyword>
<organism evidence="1 2">
    <name type="scientific">Novosphingobium guangzhouense</name>
    <dbReference type="NCBI Taxonomy" id="1850347"/>
    <lineage>
        <taxon>Bacteria</taxon>
        <taxon>Pseudomonadati</taxon>
        <taxon>Pseudomonadota</taxon>
        <taxon>Alphaproteobacteria</taxon>
        <taxon>Sphingomonadales</taxon>
        <taxon>Sphingomonadaceae</taxon>
        <taxon>Novosphingobium</taxon>
    </lineage>
</organism>
<dbReference type="AlphaFoldDB" id="A0A2K2G4K0"/>
<dbReference type="EMBL" id="LYMM01000021">
    <property type="protein sequence ID" value="PNU05963.1"/>
    <property type="molecule type" value="Genomic_DNA"/>
</dbReference>
<dbReference type="Proteomes" id="UP000236327">
    <property type="component" value="Unassembled WGS sequence"/>
</dbReference>
<reference evidence="1 2" key="1">
    <citation type="submission" date="2016-05" db="EMBL/GenBank/DDBJ databases">
        <title>Complete genome sequence of Novosphingobium guangzhouense SA925(T).</title>
        <authorList>
            <person name="Sha S."/>
        </authorList>
    </citation>
    <scope>NUCLEOTIDE SEQUENCE [LARGE SCALE GENOMIC DNA]</scope>
    <source>
        <strain evidence="1 2">SA925</strain>
    </source>
</reference>
<evidence type="ECO:0000313" key="1">
    <source>
        <dbReference type="EMBL" id="PNU05963.1"/>
    </source>
</evidence>
<dbReference type="Gene3D" id="3.40.190.10">
    <property type="entry name" value="Periplasmic binding protein-like II"/>
    <property type="match status" value="1"/>
</dbReference>
<name>A0A2K2G4K0_9SPHN</name>